<dbReference type="EMBL" id="JAFIRA010000007">
    <property type="protein sequence ID" value="MCJ2542214.1"/>
    <property type="molecule type" value="Genomic_DNA"/>
</dbReference>
<evidence type="ECO:0000313" key="3">
    <source>
        <dbReference type="Proteomes" id="UP000830835"/>
    </source>
</evidence>
<dbReference type="RefSeq" id="WP_244349443.1">
    <property type="nucleotide sequence ID" value="NZ_JAFIRA010000007.1"/>
</dbReference>
<dbReference type="InterPro" id="IPR011322">
    <property type="entry name" value="N-reg_PII-like_a/b"/>
</dbReference>
<keyword evidence="3" id="KW-1185">Reference proteome</keyword>
<name>A0ABT0C8U9_THEVL</name>
<dbReference type="Proteomes" id="UP000830835">
    <property type="component" value="Unassembled WGS sequence"/>
</dbReference>
<dbReference type="InterPro" id="IPR004323">
    <property type="entry name" value="Ion_tolerance_CutA"/>
</dbReference>
<gene>
    <name evidence="2" type="ORF">JX360_04730</name>
</gene>
<protein>
    <submittedName>
        <fullName evidence="2">Divalent-cation tolerance protein CutA</fullName>
    </submittedName>
</protein>
<evidence type="ECO:0000256" key="1">
    <source>
        <dbReference type="ARBA" id="ARBA00010169"/>
    </source>
</evidence>
<accession>A0ABT0C8U9</accession>
<proteinExistence type="inferred from homology"/>
<organism evidence="2 3">
    <name type="scientific">Thermostichus vulcanus str. 'Rupite'</name>
    <dbReference type="NCBI Taxonomy" id="2813851"/>
    <lineage>
        <taxon>Bacteria</taxon>
        <taxon>Bacillati</taxon>
        <taxon>Cyanobacteriota</taxon>
        <taxon>Cyanophyceae</taxon>
        <taxon>Thermostichales</taxon>
        <taxon>Thermostichaceae</taxon>
        <taxon>Thermostichus</taxon>
    </lineage>
</organism>
<reference evidence="2" key="1">
    <citation type="submission" date="2021-02" db="EMBL/GenBank/DDBJ databases">
        <title>The CRISPR/cas machinery reduction and long-range gene transfer in the hot spring cyanobacterium Synechococcus.</title>
        <authorList>
            <person name="Dvorak P."/>
            <person name="Jahodarova E."/>
            <person name="Hasler P."/>
            <person name="Poulickova A."/>
        </authorList>
    </citation>
    <scope>NUCLEOTIDE SEQUENCE</scope>
    <source>
        <strain evidence="2">Rupite</strain>
    </source>
</reference>
<dbReference type="InterPro" id="IPR015867">
    <property type="entry name" value="N-reg_PII/ATP_PRibTrfase_C"/>
</dbReference>
<dbReference type="PANTHER" id="PTHR23419:SF8">
    <property type="entry name" value="FI09726P"/>
    <property type="match status" value="1"/>
</dbReference>
<sequence length="120" mass="13207">MSACDNLQDSQHPIDQPDLMVVMTTVGSAATAHQLAHTLVAERCVACAQVLPGITSFYHWQGSLQTDSETLILFKLPAGAYSRLERRLRELHPYDEPEILALTASQVSPTYLAWALEQVG</sequence>
<dbReference type="Gene3D" id="3.30.70.120">
    <property type="match status" value="1"/>
</dbReference>
<dbReference type="Pfam" id="PF03091">
    <property type="entry name" value="CutA1"/>
    <property type="match status" value="1"/>
</dbReference>
<dbReference type="PANTHER" id="PTHR23419">
    <property type="entry name" value="DIVALENT CATION TOLERANCE CUTA-RELATED"/>
    <property type="match status" value="1"/>
</dbReference>
<dbReference type="SUPFAM" id="SSF54913">
    <property type="entry name" value="GlnB-like"/>
    <property type="match status" value="1"/>
</dbReference>
<evidence type="ECO:0000313" key="2">
    <source>
        <dbReference type="EMBL" id="MCJ2542214.1"/>
    </source>
</evidence>
<comment type="similarity">
    <text evidence="1">Belongs to the CutA family.</text>
</comment>
<comment type="caution">
    <text evidence="2">The sequence shown here is derived from an EMBL/GenBank/DDBJ whole genome shotgun (WGS) entry which is preliminary data.</text>
</comment>